<feature type="compositionally biased region" description="Basic and acidic residues" evidence="1">
    <location>
        <begin position="17"/>
        <end position="39"/>
    </location>
</feature>
<name>A0A5P1EEC3_ASPOF</name>
<dbReference type="Proteomes" id="UP000243459">
    <property type="component" value="Chromosome 7"/>
</dbReference>
<reference evidence="3" key="1">
    <citation type="journal article" date="2017" name="Nat. Commun.">
        <title>The asparagus genome sheds light on the origin and evolution of a young Y chromosome.</title>
        <authorList>
            <person name="Harkess A."/>
            <person name="Zhou J."/>
            <person name="Xu C."/>
            <person name="Bowers J.E."/>
            <person name="Van der Hulst R."/>
            <person name="Ayyampalayam S."/>
            <person name="Mercati F."/>
            <person name="Riccardi P."/>
            <person name="McKain M.R."/>
            <person name="Kakrana A."/>
            <person name="Tang H."/>
            <person name="Ray J."/>
            <person name="Groenendijk J."/>
            <person name="Arikit S."/>
            <person name="Mathioni S.M."/>
            <person name="Nakano M."/>
            <person name="Shan H."/>
            <person name="Telgmann-Rauber A."/>
            <person name="Kanno A."/>
            <person name="Yue Z."/>
            <person name="Chen H."/>
            <person name="Li W."/>
            <person name="Chen Y."/>
            <person name="Xu X."/>
            <person name="Zhang Y."/>
            <person name="Luo S."/>
            <person name="Chen H."/>
            <person name="Gao J."/>
            <person name="Mao Z."/>
            <person name="Pires J.C."/>
            <person name="Luo M."/>
            <person name="Kudrna D."/>
            <person name="Wing R.A."/>
            <person name="Meyers B.C."/>
            <person name="Yi K."/>
            <person name="Kong H."/>
            <person name="Lavrijsen P."/>
            <person name="Sunseri F."/>
            <person name="Falavigna A."/>
            <person name="Ye Y."/>
            <person name="Leebens-Mack J.H."/>
            <person name="Chen G."/>
        </authorList>
    </citation>
    <scope>NUCLEOTIDE SEQUENCE [LARGE SCALE GENOMIC DNA]</scope>
    <source>
        <strain evidence="3">cv. DH0086</strain>
    </source>
</reference>
<feature type="region of interest" description="Disordered" evidence="1">
    <location>
        <begin position="1"/>
        <end position="197"/>
    </location>
</feature>
<sequence length="218" mass="23844">MACSHSMADRVLVSGLEKVEVEEARKTTKVEGGMKRDGDGSGSGSDTGDNSDMGSESSDGELKEAKKKGLKDKIKEEQNKAKCNSPDSKSGSSEDCSSGSESDSKMASEKDDSKLTSANTEKMKKQMQQKKKKILKISDEGKEKTSSTVAAEKSKKHSSKEKGKRKKRGVKGLENKNKIITNTKMDESTATKDQTEMATIEERMKEEIKCNEVKNTEE</sequence>
<gene>
    <name evidence="2" type="ORF">A4U43_C07F22980</name>
</gene>
<evidence type="ECO:0000313" key="3">
    <source>
        <dbReference type="Proteomes" id="UP000243459"/>
    </source>
</evidence>
<dbReference type="EMBL" id="CM007387">
    <property type="protein sequence ID" value="ONK64184.1"/>
    <property type="molecule type" value="Genomic_DNA"/>
</dbReference>
<organism evidence="2 3">
    <name type="scientific">Asparagus officinalis</name>
    <name type="common">Garden asparagus</name>
    <dbReference type="NCBI Taxonomy" id="4686"/>
    <lineage>
        <taxon>Eukaryota</taxon>
        <taxon>Viridiplantae</taxon>
        <taxon>Streptophyta</taxon>
        <taxon>Embryophyta</taxon>
        <taxon>Tracheophyta</taxon>
        <taxon>Spermatophyta</taxon>
        <taxon>Magnoliopsida</taxon>
        <taxon>Liliopsida</taxon>
        <taxon>Asparagales</taxon>
        <taxon>Asparagaceae</taxon>
        <taxon>Asparagoideae</taxon>
        <taxon>Asparagus</taxon>
    </lineage>
</organism>
<dbReference type="AlphaFoldDB" id="A0A5P1EEC3"/>
<feature type="compositionally biased region" description="Basic and acidic residues" evidence="1">
    <location>
        <begin position="184"/>
        <end position="197"/>
    </location>
</feature>
<evidence type="ECO:0000313" key="2">
    <source>
        <dbReference type="EMBL" id="ONK64184.1"/>
    </source>
</evidence>
<dbReference type="Gramene" id="ONK64184">
    <property type="protein sequence ID" value="ONK64184"/>
    <property type="gene ID" value="A4U43_C07F22980"/>
</dbReference>
<keyword evidence="3" id="KW-1185">Reference proteome</keyword>
<evidence type="ECO:0000256" key="1">
    <source>
        <dbReference type="SAM" id="MobiDB-lite"/>
    </source>
</evidence>
<feature type="compositionally biased region" description="Basic and acidic residues" evidence="1">
    <location>
        <begin position="71"/>
        <end position="80"/>
    </location>
</feature>
<feature type="compositionally biased region" description="Basic and acidic residues" evidence="1">
    <location>
        <begin position="136"/>
        <end position="145"/>
    </location>
</feature>
<proteinExistence type="predicted"/>
<protein>
    <submittedName>
        <fullName evidence="2">Uncharacterized protein</fullName>
    </submittedName>
</protein>
<feature type="compositionally biased region" description="Basic residues" evidence="1">
    <location>
        <begin position="125"/>
        <end position="135"/>
    </location>
</feature>
<accession>A0A5P1EEC3</accession>
<feature type="compositionally biased region" description="Low complexity" evidence="1">
    <location>
        <begin position="85"/>
        <end position="101"/>
    </location>
</feature>
<feature type="compositionally biased region" description="Basic residues" evidence="1">
    <location>
        <begin position="154"/>
        <end position="170"/>
    </location>
</feature>
<feature type="compositionally biased region" description="Low complexity" evidence="1">
    <location>
        <begin position="46"/>
        <end position="55"/>
    </location>
</feature>
<feature type="compositionally biased region" description="Basic and acidic residues" evidence="1">
    <location>
        <begin position="102"/>
        <end position="114"/>
    </location>
</feature>